<keyword evidence="3" id="KW-0378">Hydrolase</keyword>
<keyword evidence="4" id="KW-0904">Protein phosphatase</keyword>
<dbReference type="RefSeq" id="WP_189436174.1">
    <property type="nucleotide sequence ID" value="NZ_BMXE01000002.1"/>
</dbReference>
<comment type="caution">
    <text evidence="6">The sequence shown here is derived from an EMBL/GenBank/DDBJ whole genome shotgun (WGS) entry which is preliminary data.</text>
</comment>
<dbReference type="SMART" id="SM00226">
    <property type="entry name" value="LMWPc"/>
    <property type="match status" value="1"/>
</dbReference>
<sequence length="161" mass="18521">MVLLQRRVLFVCLGNICRSPLAEGVFRHHVKQAGLEEQIYVDSAGTANWHRGKQPDIRSIQTAQKHGIDISNQEARQLAEEDFEKFHYIVAMDSSNLVNIHAEAPYLHTANVRLLLQDEQKDVPDPYYGANEGFDEVYKLLRNGTYNLLQEIREEMEPTEI</sequence>
<proteinExistence type="inferred from homology"/>
<dbReference type="InterPro" id="IPR023485">
    <property type="entry name" value="Ptyr_pPase"/>
</dbReference>
<dbReference type="Gene3D" id="3.40.50.2300">
    <property type="match status" value="1"/>
</dbReference>
<gene>
    <name evidence="6" type="ORF">GCM10007094_15440</name>
</gene>
<dbReference type="EMBL" id="BMXE01000002">
    <property type="protein sequence ID" value="GHB27921.1"/>
    <property type="molecule type" value="Genomic_DNA"/>
</dbReference>
<dbReference type="InterPro" id="IPR036196">
    <property type="entry name" value="Ptyr_pPase_sf"/>
</dbReference>
<evidence type="ECO:0000256" key="4">
    <source>
        <dbReference type="ARBA" id="ARBA00022912"/>
    </source>
</evidence>
<evidence type="ECO:0000259" key="5">
    <source>
        <dbReference type="SMART" id="SM00226"/>
    </source>
</evidence>
<dbReference type="PRINTS" id="PR00719">
    <property type="entry name" value="LMWPTPASE"/>
</dbReference>
<organism evidence="6 7">
    <name type="scientific">Pseudovibrio japonicus</name>
    <dbReference type="NCBI Taxonomy" id="366534"/>
    <lineage>
        <taxon>Bacteria</taxon>
        <taxon>Pseudomonadati</taxon>
        <taxon>Pseudomonadota</taxon>
        <taxon>Alphaproteobacteria</taxon>
        <taxon>Hyphomicrobiales</taxon>
        <taxon>Stappiaceae</taxon>
        <taxon>Pseudovibrio</taxon>
    </lineage>
</organism>
<dbReference type="PANTHER" id="PTHR11717">
    <property type="entry name" value="LOW MOLECULAR WEIGHT PROTEIN TYROSINE PHOSPHATASE"/>
    <property type="match status" value="1"/>
</dbReference>
<dbReference type="CDD" id="cd16343">
    <property type="entry name" value="LMWPTP"/>
    <property type="match status" value="1"/>
</dbReference>
<protein>
    <recommendedName>
        <fullName evidence="2">protein-tyrosine-phosphatase</fullName>
        <ecNumber evidence="2">3.1.3.48</ecNumber>
    </recommendedName>
</protein>
<evidence type="ECO:0000313" key="7">
    <source>
        <dbReference type="Proteomes" id="UP000637980"/>
    </source>
</evidence>
<name>A0ABQ3E819_9HYPH</name>
<accession>A0ABQ3E819</accession>
<dbReference type="PANTHER" id="PTHR11717:SF7">
    <property type="entry name" value="LOW MOLECULAR WEIGHT PHOSPHOTYROSINE PROTEIN PHOSPHATASE"/>
    <property type="match status" value="1"/>
</dbReference>
<evidence type="ECO:0000313" key="6">
    <source>
        <dbReference type="EMBL" id="GHB27921.1"/>
    </source>
</evidence>
<reference evidence="7" key="1">
    <citation type="journal article" date="2019" name="Int. J. Syst. Evol. Microbiol.">
        <title>The Global Catalogue of Microorganisms (GCM) 10K type strain sequencing project: providing services to taxonomists for standard genome sequencing and annotation.</title>
        <authorList>
            <consortium name="The Broad Institute Genomics Platform"/>
            <consortium name="The Broad Institute Genome Sequencing Center for Infectious Disease"/>
            <person name="Wu L."/>
            <person name="Ma J."/>
        </authorList>
    </citation>
    <scope>NUCLEOTIDE SEQUENCE [LARGE SCALE GENOMIC DNA]</scope>
    <source>
        <strain evidence="7">KCTC 12861</strain>
    </source>
</reference>
<dbReference type="Pfam" id="PF01451">
    <property type="entry name" value="LMWPc"/>
    <property type="match status" value="1"/>
</dbReference>
<evidence type="ECO:0000256" key="2">
    <source>
        <dbReference type="ARBA" id="ARBA00013064"/>
    </source>
</evidence>
<feature type="domain" description="Phosphotyrosine protein phosphatase I" evidence="5">
    <location>
        <begin position="6"/>
        <end position="151"/>
    </location>
</feature>
<dbReference type="EC" id="3.1.3.48" evidence="2"/>
<dbReference type="SUPFAM" id="SSF52788">
    <property type="entry name" value="Phosphotyrosine protein phosphatases I"/>
    <property type="match status" value="1"/>
</dbReference>
<dbReference type="Proteomes" id="UP000637980">
    <property type="component" value="Unassembled WGS sequence"/>
</dbReference>
<keyword evidence="7" id="KW-1185">Reference proteome</keyword>
<dbReference type="InterPro" id="IPR017867">
    <property type="entry name" value="Tyr_phospatase_low_mol_wt"/>
</dbReference>
<dbReference type="InterPro" id="IPR050438">
    <property type="entry name" value="LMW_PTPase"/>
</dbReference>
<evidence type="ECO:0000256" key="3">
    <source>
        <dbReference type="ARBA" id="ARBA00022801"/>
    </source>
</evidence>
<evidence type="ECO:0000256" key="1">
    <source>
        <dbReference type="ARBA" id="ARBA00011063"/>
    </source>
</evidence>
<comment type="similarity">
    <text evidence="1">Belongs to the low molecular weight phosphotyrosine protein phosphatase family.</text>
</comment>